<dbReference type="InterPro" id="IPR003805">
    <property type="entry name" value="CobS"/>
</dbReference>
<keyword evidence="8 19" id="KW-0169">Cobalamin biosynthesis</keyword>
<evidence type="ECO:0000256" key="14">
    <source>
        <dbReference type="ARBA" id="ARBA00025228"/>
    </source>
</evidence>
<evidence type="ECO:0000256" key="12">
    <source>
        <dbReference type="ARBA" id="ARBA00022989"/>
    </source>
</evidence>
<gene>
    <name evidence="19" type="primary">cobS</name>
    <name evidence="20" type="ORF">ASB62_08160</name>
</gene>
<dbReference type="NCBIfam" id="TIGR00317">
    <property type="entry name" value="cobS"/>
    <property type="match status" value="1"/>
</dbReference>
<dbReference type="Proteomes" id="UP000053937">
    <property type="component" value="Unassembled WGS sequence"/>
</dbReference>
<dbReference type="HAMAP" id="MF_00719">
    <property type="entry name" value="CobS"/>
    <property type="match status" value="1"/>
</dbReference>
<keyword evidence="12 19" id="KW-1133">Transmembrane helix</keyword>
<evidence type="ECO:0000256" key="5">
    <source>
        <dbReference type="ARBA" id="ARBA00013200"/>
    </source>
</evidence>
<evidence type="ECO:0000256" key="9">
    <source>
        <dbReference type="ARBA" id="ARBA00022679"/>
    </source>
</evidence>
<evidence type="ECO:0000256" key="7">
    <source>
        <dbReference type="ARBA" id="ARBA00022475"/>
    </source>
</evidence>
<evidence type="ECO:0000256" key="17">
    <source>
        <dbReference type="ARBA" id="ARBA00048623"/>
    </source>
</evidence>
<comment type="catalytic activity">
    <reaction evidence="18 19">
        <text>alpha-ribazole 5'-phosphate + adenosylcob(III)inamide-GDP = adenosylcob(III)alamin 5'-phosphate + GMP + H(+)</text>
        <dbReference type="Rhea" id="RHEA:23560"/>
        <dbReference type="ChEBI" id="CHEBI:15378"/>
        <dbReference type="ChEBI" id="CHEBI:57918"/>
        <dbReference type="ChEBI" id="CHEBI:58115"/>
        <dbReference type="ChEBI" id="CHEBI:60487"/>
        <dbReference type="ChEBI" id="CHEBI:60493"/>
        <dbReference type="EC" id="2.7.8.26"/>
    </reaction>
</comment>
<dbReference type="EC" id="2.7.8.26" evidence="5 19"/>
<evidence type="ECO:0000256" key="16">
    <source>
        <dbReference type="ARBA" id="ARBA00032853"/>
    </source>
</evidence>
<comment type="cofactor">
    <cofactor evidence="1 19">
        <name>Mg(2+)</name>
        <dbReference type="ChEBI" id="CHEBI:18420"/>
    </cofactor>
</comment>
<evidence type="ECO:0000256" key="3">
    <source>
        <dbReference type="ARBA" id="ARBA00004663"/>
    </source>
</evidence>
<comment type="caution">
    <text evidence="20">The sequence shown here is derived from an EMBL/GenBank/DDBJ whole genome shotgun (WGS) entry which is preliminary data.</text>
</comment>
<comment type="similarity">
    <text evidence="4 19">Belongs to the CobS family.</text>
</comment>
<comment type="function">
    <text evidence="14 19">Joins adenosylcobinamide-GDP and alpha-ribazole to generate adenosylcobalamin (Ado-cobalamin). Also synthesizes adenosylcobalamin 5'-phosphate from adenosylcobinamide-GDP and alpha-ribazole 5'-phosphate.</text>
</comment>
<comment type="subcellular location">
    <subcellularLocation>
        <location evidence="2 19">Cell membrane</location>
        <topology evidence="2 19">Multi-pass membrane protein</topology>
    </subcellularLocation>
</comment>
<keyword evidence="7 19" id="KW-1003">Cell membrane</keyword>
<name>A0A101J6V5_CHLLI</name>
<dbReference type="UniPathway" id="UPA00148">
    <property type="reaction ID" value="UER00238"/>
</dbReference>
<proteinExistence type="inferred from homology"/>
<feature type="transmembrane region" description="Helical" evidence="19">
    <location>
        <begin position="32"/>
        <end position="58"/>
    </location>
</feature>
<comment type="catalytic activity">
    <reaction evidence="17 19">
        <text>alpha-ribazole + adenosylcob(III)inamide-GDP = adenosylcob(III)alamin + GMP + H(+)</text>
        <dbReference type="Rhea" id="RHEA:16049"/>
        <dbReference type="ChEBI" id="CHEBI:10329"/>
        <dbReference type="ChEBI" id="CHEBI:15378"/>
        <dbReference type="ChEBI" id="CHEBI:18408"/>
        <dbReference type="ChEBI" id="CHEBI:58115"/>
        <dbReference type="ChEBI" id="CHEBI:60487"/>
        <dbReference type="EC" id="2.7.8.26"/>
    </reaction>
</comment>
<dbReference type="AlphaFoldDB" id="A0A101J6V5"/>
<dbReference type="Pfam" id="PF02654">
    <property type="entry name" value="CobS"/>
    <property type="match status" value="1"/>
</dbReference>
<evidence type="ECO:0000256" key="19">
    <source>
        <dbReference type="HAMAP-Rule" id="MF_00719"/>
    </source>
</evidence>
<reference evidence="20 21" key="1">
    <citation type="submission" date="2015-10" db="EMBL/GenBank/DDBJ databases">
        <title>Draft Genome Sequence of Chlorobium limicola strain Frasassi Growing under Artificial Lighting in the Frasassi Cave System.</title>
        <authorList>
            <person name="Mansor M."/>
            <person name="Macalady J."/>
        </authorList>
    </citation>
    <scope>NUCLEOTIDE SEQUENCE [LARGE SCALE GENOMIC DNA]</scope>
    <source>
        <strain evidence="20 21">Frasassi</strain>
    </source>
</reference>
<dbReference type="EMBL" id="LMBR01000210">
    <property type="protein sequence ID" value="KUL21299.1"/>
    <property type="molecule type" value="Genomic_DNA"/>
</dbReference>
<organism evidence="20 21">
    <name type="scientific">Chlorobium limicola</name>
    <dbReference type="NCBI Taxonomy" id="1092"/>
    <lineage>
        <taxon>Bacteria</taxon>
        <taxon>Pseudomonadati</taxon>
        <taxon>Chlorobiota</taxon>
        <taxon>Chlorobiia</taxon>
        <taxon>Chlorobiales</taxon>
        <taxon>Chlorobiaceae</taxon>
        <taxon>Chlorobium/Pelodictyon group</taxon>
        <taxon>Chlorobium</taxon>
    </lineage>
</organism>
<evidence type="ECO:0000256" key="11">
    <source>
        <dbReference type="ARBA" id="ARBA00022842"/>
    </source>
</evidence>
<evidence type="ECO:0000313" key="20">
    <source>
        <dbReference type="EMBL" id="KUL21299.1"/>
    </source>
</evidence>
<comment type="pathway">
    <text evidence="3 19">Cofactor biosynthesis; adenosylcobalamin biosynthesis; adenosylcobalamin from cob(II)yrinate a,c-diamide: step 7/7.</text>
</comment>
<dbReference type="PANTHER" id="PTHR34148:SF1">
    <property type="entry name" value="ADENOSYLCOBINAMIDE-GDP RIBAZOLETRANSFERASE"/>
    <property type="match status" value="1"/>
</dbReference>
<dbReference type="GO" id="GO:0009236">
    <property type="term" value="P:cobalamin biosynthetic process"/>
    <property type="evidence" value="ECO:0007669"/>
    <property type="project" value="UniProtKB-UniRule"/>
</dbReference>
<dbReference type="RefSeq" id="WP_059139421.1">
    <property type="nucleotide sequence ID" value="NZ_LMBR01000210.1"/>
</dbReference>
<accession>A0A101J6V5</accession>
<keyword evidence="9 19" id="KW-0808">Transferase</keyword>
<evidence type="ECO:0000256" key="4">
    <source>
        <dbReference type="ARBA" id="ARBA00010561"/>
    </source>
</evidence>
<protein>
    <recommendedName>
        <fullName evidence="6 19">Adenosylcobinamide-GDP ribazoletransferase</fullName>
        <ecNumber evidence="5 19">2.7.8.26</ecNumber>
    </recommendedName>
    <alternativeName>
        <fullName evidence="16 19">Cobalamin synthase</fullName>
    </alternativeName>
    <alternativeName>
        <fullName evidence="15 19">Cobalamin-5'-phosphate synthase</fullName>
    </alternativeName>
</protein>
<evidence type="ECO:0000256" key="15">
    <source>
        <dbReference type="ARBA" id="ARBA00032605"/>
    </source>
</evidence>
<feature type="transmembrane region" description="Helical" evidence="19">
    <location>
        <begin position="198"/>
        <end position="218"/>
    </location>
</feature>
<evidence type="ECO:0000256" key="13">
    <source>
        <dbReference type="ARBA" id="ARBA00023136"/>
    </source>
</evidence>
<evidence type="ECO:0000256" key="2">
    <source>
        <dbReference type="ARBA" id="ARBA00004651"/>
    </source>
</evidence>
<keyword evidence="21" id="KW-1185">Reference proteome</keyword>
<feature type="transmembrane region" description="Helical" evidence="19">
    <location>
        <begin position="131"/>
        <end position="152"/>
    </location>
</feature>
<dbReference type="GO" id="GO:0051073">
    <property type="term" value="F:adenosylcobinamide-GDP ribazoletransferase activity"/>
    <property type="evidence" value="ECO:0007669"/>
    <property type="project" value="UniProtKB-UniRule"/>
</dbReference>
<keyword evidence="10 19" id="KW-0812">Transmembrane</keyword>
<feature type="transmembrane region" description="Helical" evidence="19">
    <location>
        <begin position="173"/>
        <end position="192"/>
    </location>
</feature>
<evidence type="ECO:0000256" key="1">
    <source>
        <dbReference type="ARBA" id="ARBA00001946"/>
    </source>
</evidence>
<keyword evidence="11 19" id="KW-0460">Magnesium</keyword>
<dbReference type="GO" id="GO:0008818">
    <property type="term" value="F:cobalamin 5'-phosphate synthase activity"/>
    <property type="evidence" value="ECO:0007669"/>
    <property type="project" value="UniProtKB-UniRule"/>
</dbReference>
<evidence type="ECO:0000256" key="18">
    <source>
        <dbReference type="ARBA" id="ARBA00049504"/>
    </source>
</evidence>
<sequence>MQAIRGLVTAFRTLTILPLPGRDTDRFCTALYWFPAAGLFLGSVQTYCAFAVAMSGWYEFSGLAMIVSGVLLTRGLHADGLADLADGFWGGKTKEAALRIMKDPSVGSFGALALILITLLKWVAVIKLVELQYYTPLVSGVLLARWSQVLLASTMPYARSEGGTAQTFVTGAGVPHLLVTTIASISMLWVILYANPELVVVALSAAFASAVCIGYLSYRKIGGVTGDVLGAASELCEASVWISCVLFSL</sequence>
<evidence type="ECO:0000256" key="10">
    <source>
        <dbReference type="ARBA" id="ARBA00022692"/>
    </source>
</evidence>
<keyword evidence="13 19" id="KW-0472">Membrane</keyword>
<dbReference type="OrthoDB" id="9794626at2"/>
<feature type="transmembrane region" description="Helical" evidence="19">
    <location>
        <begin position="106"/>
        <end position="125"/>
    </location>
</feature>
<evidence type="ECO:0000256" key="6">
    <source>
        <dbReference type="ARBA" id="ARBA00015850"/>
    </source>
</evidence>
<evidence type="ECO:0000313" key="21">
    <source>
        <dbReference type="Proteomes" id="UP000053937"/>
    </source>
</evidence>
<evidence type="ECO:0000256" key="8">
    <source>
        <dbReference type="ARBA" id="ARBA00022573"/>
    </source>
</evidence>
<dbReference type="GO" id="GO:0005886">
    <property type="term" value="C:plasma membrane"/>
    <property type="evidence" value="ECO:0007669"/>
    <property type="project" value="UniProtKB-SubCell"/>
</dbReference>
<dbReference type="PANTHER" id="PTHR34148">
    <property type="entry name" value="ADENOSYLCOBINAMIDE-GDP RIBAZOLETRANSFERASE"/>
    <property type="match status" value="1"/>
</dbReference>